<organism evidence="1 2">
    <name type="scientific">Ignicoccus pacificus DSM 13166</name>
    <dbReference type="NCBI Taxonomy" id="940294"/>
    <lineage>
        <taxon>Archaea</taxon>
        <taxon>Thermoproteota</taxon>
        <taxon>Thermoprotei</taxon>
        <taxon>Desulfurococcales</taxon>
        <taxon>Desulfurococcaceae</taxon>
        <taxon>Ignicoccus</taxon>
    </lineage>
</organism>
<dbReference type="AlphaFoldDB" id="A0A977KC35"/>
<protein>
    <submittedName>
        <fullName evidence="1">Uncharacterized protein</fullName>
    </submittedName>
</protein>
<evidence type="ECO:0000313" key="1">
    <source>
        <dbReference type="EMBL" id="UXD22866.1"/>
    </source>
</evidence>
<name>A0A977KC35_9CREN</name>
<dbReference type="Proteomes" id="UP001063698">
    <property type="component" value="Chromosome"/>
</dbReference>
<dbReference type="EMBL" id="CP006868">
    <property type="protein sequence ID" value="UXD22866.1"/>
    <property type="molecule type" value="Genomic_DNA"/>
</dbReference>
<proteinExistence type="predicted"/>
<reference evidence="1" key="1">
    <citation type="submission" date="2013-11" db="EMBL/GenBank/DDBJ databases">
        <title>Comparative genomics of Ignicoccus.</title>
        <authorList>
            <person name="Podar M."/>
        </authorList>
    </citation>
    <scope>NUCLEOTIDE SEQUENCE</scope>
    <source>
        <strain evidence="1">DSM 13166</strain>
    </source>
</reference>
<keyword evidence="2" id="KW-1185">Reference proteome</keyword>
<sequence>MRKYGRKKGYELEKKSLKMLKMDQFKKKEWIRTSHR</sequence>
<accession>A0A977KC35</accession>
<dbReference type="KEGG" id="ipc:IPA_09070"/>
<evidence type="ECO:0000313" key="2">
    <source>
        <dbReference type="Proteomes" id="UP001063698"/>
    </source>
</evidence>
<gene>
    <name evidence="1" type="ORF">IPA_09070</name>
</gene>